<organism evidence="4 5">
    <name type="scientific">Thiomonas delicata</name>
    <name type="common">Thiomonas cuprina</name>
    <dbReference type="NCBI Taxonomy" id="364030"/>
    <lineage>
        <taxon>Bacteria</taxon>
        <taxon>Pseudomonadati</taxon>
        <taxon>Pseudomonadota</taxon>
        <taxon>Betaproteobacteria</taxon>
        <taxon>Burkholderiales</taxon>
        <taxon>Thiomonas</taxon>
    </lineage>
</organism>
<feature type="region of interest" description="Disordered" evidence="2">
    <location>
        <begin position="465"/>
        <end position="508"/>
    </location>
</feature>
<name>A0A238D0E9_THIDL</name>
<dbReference type="InterPro" id="IPR010131">
    <property type="entry name" value="MdtP/NodT-like"/>
</dbReference>
<keyword evidence="3" id="KW-0732">Signal</keyword>
<gene>
    <name evidence="4" type="ORF">THIARS_40365</name>
</gene>
<dbReference type="Gene3D" id="1.20.1600.10">
    <property type="entry name" value="Outer membrane efflux proteins (OEP)"/>
    <property type="match status" value="1"/>
</dbReference>
<evidence type="ECO:0000313" key="4">
    <source>
        <dbReference type="EMBL" id="SBP86736.1"/>
    </source>
</evidence>
<dbReference type="Proteomes" id="UP000214566">
    <property type="component" value="Unassembled WGS sequence"/>
</dbReference>
<accession>A0A238D0E9</accession>
<dbReference type="SUPFAM" id="SSF56954">
    <property type="entry name" value="Outer membrane efflux proteins (OEP)"/>
    <property type="match status" value="1"/>
</dbReference>
<dbReference type="AlphaFoldDB" id="A0A238D0E9"/>
<evidence type="ECO:0000256" key="1">
    <source>
        <dbReference type="ARBA" id="ARBA00007613"/>
    </source>
</evidence>
<sequence>MQNPASPRRGAVRAVPPLLAVLLAGCAAAPALPPVAPPAASAQALQHRSLNDPGLQRFLTLQAGSPQPADLPWGARRLGLAALYFHPTVRVAQADLQLAEADLQTARQWPNPQLQLGMKYSTTAAVAAPSPWTVGAAIGLLLVSHAQRAAQTAQARAGVRAARLMLSASGWAVRSQVRLAFIALWNAEQNVTLDQRMLNERLIMQDRISQRTRAGWVSPLAAARAEQAAQAAILQLTQAQGAVRSARIALASAVGVPDTALRDAKLDFSTMRNAPAMPDASRLALWRTAALEHRADVRAAAAREQAARAALQLALTQRDGGPPTIAPGFERDQGANRLTATATLPLPLFNQHQGQIAAARARLALRHAELQQVQARALARLERAEVDLRTANAAQQQAHGLLQADQALLRAAESSLRSGWLGPLAVARARLRVIAAERVALQASATQWRALAQLEDVAQQSLPADRLGTDPAARPGNPVPSPTTPKPFATDLPTRWTQSRGLPGQTPP</sequence>
<evidence type="ECO:0000256" key="2">
    <source>
        <dbReference type="SAM" id="MobiDB-lite"/>
    </source>
</evidence>
<evidence type="ECO:0000313" key="5">
    <source>
        <dbReference type="Proteomes" id="UP000214566"/>
    </source>
</evidence>
<proteinExistence type="inferred from homology"/>
<dbReference type="PANTHER" id="PTHR30203">
    <property type="entry name" value="OUTER MEMBRANE CATION EFFLUX PROTEIN"/>
    <property type="match status" value="1"/>
</dbReference>
<dbReference type="InterPro" id="IPR003423">
    <property type="entry name" value="OMP_efflux"/>
</dbReference>
<dbReference type="EMBL" id="FLMQ01000034">
    <property type="protein sequence ID" value="SBP86736.1"/>
    <property type="molecule type" value="Genomic_DNA"/>
</dbReference>
<feature type="signal peptide" evidence="3">
    <location>
        <begin position="1"/>
        <end position="29"/>
    </location>
</feature>
<evidence type="ECO:0000256" key="3">
    <source>
        <dbReference type="SAM" id="SignalP"/>
    </source>
</evidence>
<reference evidence="4 5" key="1">
    <citation type="submission" date="2016-06" db="EMBL/GenBank/DDBJ databases">
        <authorList>
            <person name="Kjaerup R.B."/>
            <person name="Dalgaard T.S."/>
            <person name="Juul-Madsen H.R."/>
        </authorList>
    </citation>
    <scope>NUCLEOTIDE SEQUENCE [LARGE SCALE GENOMIC DNA]</scope>
    <source>
        <strain evidence="4 5">DSM 16361</strain>
    </source>
</reference>
<dbReference type="RefSeq" id="WP_186436529.1">
    <property type="nucleotide sequence ID" value="NZ_LT592170.1"/>
</dbReference>
<dbReference type="Pfam" id="PF02321">
    <property type="entry name" value="OEP"/>
    <property type="match status" value="1"/>
</dbReference>
<comment type="similarity">
    <text evidence="1">Belongs to the outer membrane factor (OMF) (TC 1.B.17) family.</text>
</comment>
<feature type="chain" id="PRO_5013348399" evidence="3">
    <location>
        <begin position="30"/>
        <end position="508"/>
    </location>
</feature>
<keyword evidence="5" id="KW-1185">Reference proteome</keyword>
<protein>
    <submittedName>
        <fullName evidence="4">Putative Integral outer membrane protein TolC,efflux pump component</fullName>
    </submittedName>
</protein>
<dbReference type="GO" id="GO:0015562">
    <property type="term" value="F:efflux transmembrane transporter activity"/>
    <property type="evidence" value="ECO:0007669"/>
    <property type="project" value="InterPro"/>
</dbReference>